<proteinExistence type="predicted"/>
<dbReference type="AlphaFoldDB" id="A0A561PA43"/>
<dbReference type="RefSeq" id="WP_145673657.1">
    <property type="nucleotide sequence ID" value="NZ_VIWO01000010.1"/>
</dbReference>
<sequence>MKRVPVTLLYLHLYALLFFCSSLPGIVRAQSSGPGNVIVDGQLKEWGDTLCHYDKGAQLYYDVYNDHDFLYIALRRPKYAWKIVLAGRMSFEIGKDKDDRSGIKIFYPGHYSFNKDDMWNFMEIRKAGERSFDTLTVYNDYGIQASGGFWEKQEQGGRKSSASDMLLSTVPTVINGMQVVTGMSGEDRSGVATSTIVGADCELAIPMKLLPVTSGTVYIRIVIPGEKDIVAALNGVGYYAGFNMEKGTADAVEDLAVESKLSITYRLK</sequence>
<organism evidence="1 2">
    <name type="scientific">Chitinophaga polysaccharea</name>
    <dbReference type="NCBI Taxonomy" id="1293035"/>
    <lineage>
        <taxon>Bacteria</taxon>
        <taxon>Pseudomonadati</taxon>
        <taxon>Bacteroidota</taxon>
        <taxon>Chitinophagia</taxon>
        <taxon>Chitinophagales</taxon>
        <taxon>Chitinophagaceae</taxon>
        <taxon>Chitinophaga</taxon>
    </lineage>
</organism>
<dbReference type="OrthoDB" id="1523672at2"/>
<protein>
    <submittedName>
        <fullName evidence="1">Uncharacterized protein</fullName>
    </submittedName>
</protein>
<name>A0A561PA43_9BACT</name>
<evidence type="ECO:0000313" key="2">
    <source>
        <dbReference type="Proteomes" id="UP000320811"/>
    </source>
</evidence>
<dbReference type="EMBL" id="VIWO01000010">
    <property type="protein sequence ID" value="TWF34928.1"/>
    <property type="molecule type" value="Genomic_DNA"/>
</dbReference>
<gene>
    <name evidence="1" type="ORF">FHW36_110128</name>
</gene>
<dbReference type="Proteomes" id="UP000320811">
    <property type="component" value="Unassembled WGS sequence"/>
</dbReference>
<reference evidence="1 2" key="1">
    <citation type="submission" date="2019-06" db="EMBL/GenBank/DDBJ databases">
        <title>Sorghum-associated microbial communities from plants grown in Nebraska, USA.</title>
        <authorList>
            <person name="Schachtman D."/>
        </authorList>
    </citation>
    <scope>NUCLEOTIDE SEQUENCE [LARGE SCALE GENOMIC DNA]</scope>
    <source>
        <strain evidence="1 2">1209</strain>
    </source>
</reference>
<accession>A0A561PA43</accession>
<evidence type="ECO:0000313" key="1">
    <source>
        <dbReference type="EMBL" id="TWF34928.1"/>
    </source>
</evidence>
<comment type="caution">
    <text evidence="1">The sequence shown here is derived from an EMBL/GenBank/DDBJ whole genome shotgun (WGS) entry which is preliminary data.</text>
</comment>
<keyword evidence="2" id="KW-1185">Reference proteome</keyword>